<dbReference type="Proteomes" id="UP000282613">
    <property type="component" value="Unassembled WGS sequence"/>
</dbReference>
<keyword evidence="5" id="KW-0521">NADP</keyword>
<name>A0A0R3VTV6_TAEAS</name>
<protein>
    <submittedName>
        <fullName evidence="15">Glutaredoxin domain-containing protein</fullName>
    </submittedName>
</protein>
<dbReference type="InterPro" id="IPR036188">
    <property type="entry name" value="FAD/NAD-bd_sf"/>
</dbReference>
<dbReference type="Gene3D" id="3.30.390.30">
    <property type="match status" value="1"/>
</dbReference>
<evidence type="ECO:0000256" key="5">
    <source>
        <dbReference type="ARBA" id="ARBA00022857"/>
    </source>
</evidence>
<evidence type="ECO:0000256" key="8">
    <source>
        <dbReference type="ARBA" id="ARBA00023284"/>
    </source>
</evidence>
<keyword evidence="8 9" id="KW-0676">Redox-active center</keyword>
<evidence type="ECO:0000259" key="12">
    <source>
        <dbReference type="Pfam" id="PF07992"/>
    </source>
</evidence>
<dbReference type="STRING" id="60517.A0A0R3VTV6"/>
<dbReference type="PRINTS" id="PR00411">
    <property type="entry name" value="PNDRDTASEI"/>
</dbReference>
<dbReference type="GO" id="GO:0005739">
    <property type="term" value="C:mitochondrion"/>
    <property type="evidence" value="ECO:0007669"/>
    <property type="project" value="TreeGrafter"/>
</dbReference>
<dbReference type="InterPro" id="IPR046952">
    <property type="entry name" value="GSHR/TRXR-like"/>
</dbReference>
<reference evidence="13 14" key="2">
    <citation type="submission" date="2018-11" db="EMBL/GenBank/DDBJ databases">
        <authorList>
            <consortium name="Pathogen Informatics"/>
        </authorList>
    </citation>
    <scope>NUCLEOTIDE SEQUENCE [LARGE SCALE GENOMIC DNA]</scope>
</reference>
<dbReference type="Pfam" id="PF02852">
    <property type="entry name" value="Pyr_redox_dim"/>
    <property type="match status" value="1"/>
</dbReference>
<dbReference type="GO" id="GO:0045454">
    <property type="term" value="P:cell redox homeostasis"/>
    <property type="evidence" value="ECO:0007669"/>
    <property type="project" value="InterPro"/>
</dbReference>
<evidence type="ECO:0000313" key="13">
    <source>
        <dbReference type="EMBL" id="VDK21587.1"/>
    </source>
</evidence>
<dbReference type="Gene3D" id="3.50.50.60">
    <property type="entry name" value="FAD/NAD(P)-binding domain"/>
    <property type="match status" value="3"/>
</dbReference>
<dbReference type="PROSITE" id="PS00076">
    <property type="entry name" value="PYRIDINE_REDOX_1"/>
    <property type="match status" value="1"/>
</dbReference>
<keyword evidence="14" id="KW-1185">Reference proteome</keyword>
<comment type="cofactor">
    <cofactor evidence="1">
        <name>FAD</name>
        <dbReference type="ChEBI" id="CHEBI:57692"/>
    </cofactor>
</comment>
<dbReference type="InterPro" id="IPR023753">
    <property type="entry name" value="FAD/NAD-binding_dom"/>
</dbReference>
<evidence type="ECO:0000256" key="6">
    <source>
        <dbReference type="ARBA" id="ARBA00023002"/>
    </source>
</evidence>
<dbReference type="Gene3D" id="3.40.30.10">
    <property type="entry name" value="Glutaredoxin"/>
    <property type="match status" value="1"/>
</dbReference>
<dbReference type="PRINTS" id="PR00368">
    <property type="entry name" value="FADPNR"/>
</dbReference>
<dbReference type="GO" id="GO:0006749">
    <property type="term" value="P:glutathione metabolic process"/>
    <property type="evidence" value="ECO:0007669"/>
    <property type="project" value="TreeGrafter"/>
</dbReference>
<evidence type="ECO:0000256" key="4">
    <source>
        <dbReference type="ARBA" id="ARBA00022827"/>
    </source>
</evidence>
<dbReference type="PANTHER" id="PTHR42737">
    <property type="entry name" value="GLUTATHIONE REDUCTASE"/>
    <property type="match status" value="1"/>
</dbReference>
<keyword evidence="3 9" id="KW-0285">Flavoprotein</keyword>
<dbReference type="CDD" id="cd03419">
    <property type="entry name" value="GRX_GRXh_1_2_like"/>
    <property type="match status" value="1"/>
</dbReference>
<dbReference type="SUPFAM" id="SSF51905">
    <property type="entry name" value="FAD/NAD(P)-binding domain"/>
    <property type="match status" value="1"/>
</dbReference>
<evidence type="ECO:0000256" key="1">
    <source>
        <dbReference type="ARBA" id="ARBA00001974"/>
    </source>
</evidence>
<dbReference type="FunFam" id="3.50.50.60:FF:000012">
    <property type="entry name" value="Thioredoxin reductase 1, cytoplasmic"/>
    <property type="match status" value="1"/>
</dbReference>
<sequence>MAPLGSSAEQVEKLRNKINNAAVLVFTKSFCPYCKKVMERFNNLKIPFGYLDLDLKKNGPDYQKMLQEITGRTTVPQVFFRGEFIGGCDDVMAIDDETIVKKANEMKYDYDMVIIGGGSGGLALAKESAKSGAKVALLDFVVPTPMGTTWGLGGTCVNVGCIPKKLMHQAALLNHYMEDAESFGWDVNKGSHDWNKMVEGIQNYIHSLNFGYRSVLMNANVKYLNALGEIVDAHTIKTTNKQGIVKNITTNTIVVATGERPRYPPIPGAKECGITRLRFPGAVQGEQMEMGCHLFFIDHCSDDLFSLDHNPGKTLCVGASYVSLECAGFLRSIGCDVTVMVRSIYLRGFDQQMAELVSNYMEKYGVKFIRPCVPTSIRCLEEYDPESSKLAIYEVEAKYEDGTPFKDTFNTVLFAVGRDPCITNIGLQNVDVKTNGGRISVDDEECTNVPNIYAIGDVNDAGYQLTPLAIQAGKNLARRLYTADDCRTDYTNVPTTVFTPLEYGCIGLSEENAITKFGKDNIEVFHSHFQPLEWTVPNRPNNTCYAKLIINKQDDNRVVGFHVFGPNAGEVTQGYAVAMHLGARKEDFDRTIGIHPTCSEVGHQLIANFAIFSLMYHACFQGS</sequence>
<dbReference type="InterPro" id="IPR016156">
    <property type="entry name" value="FAD/NAD-linked_Rdtase_dimer_sf"/>
</dbReference>
<keyword evidence="7" id="KW-1015">Disulfide bond</keyword>
<feature type="domain" description="Pyridine nucleotide-disulphide oxidoreductase dimerisation" evidence="11">
    <location>
        <begin position="493"/>
        <end position="603"/>
    </location>
</feature>
<dbReference type="PANTHER" id="PTHR42737:SF2">
    <property type="entry name" value="GLUTATHIONE REDUCTASE"/>
    <property type="match status" value="1"/>
</dbReference>
<dbReference type="WBParaSite" id="TASK_0000069901-mRNA-1">
    <property type="protein sequence ID" value="TASK_0000069901-mRNA-1"/>
    <property type="gene ID" value="TASK_0000069901"/>
</dbReference>
<dbReference type="PROSITE" id="PS51354">
    <property type="entry name" value="GLUTAREDOXIN_2"/>
    <property type="match status" value="1"/>
</dbReference>
<dbReference type="InterPro" id="IPR012999">
    <property type="entry name" value="Pyr_OxRdtase_I_AS"/>
</dbReference>
<feature type="domain" description="Glutaredoxin" evidence="10">
    <location>
        <begin position="23"/>
        <end position="85"/>
    </location>
</feature>
<accession>A0A0R3VTV6</accession>
<dbReference type="EMBL" id="UYRS01000102">
    <property type="protein sequence ID" value="VDK21587.1"/>
    <property type="molecule type" value="Genomic_DNA"/>
</dbReference>
<reference evidence="15" key="1">
    <citation type="submission" date="2016-04" db="UniProtKB">
        <authorList>
            <consortium name="WormBaseParasite"/>
        </authorList>
    </citation>
    <scope>IDENTIFICATION</scope>
</reference>
<keyword evidence="6 9" id="KW-0560">Oxidoreductase</keyword>
<dbReference type="GO" id="GO:0005829">
    <property type="term" value="C:cytosol"/>
    <property type="evidence" value="ECO:0007669"/>
    <property type="project" value="TreeGrafter"/>
</dbReference>
<evidence type="ECO:0000259" key="10">
    <source>
        <dbReference type="Pfam" id="PF00462"/>
    </source>
</evidence>
<dbReference type="InterPro" id="IPR036249">
    <property type="entry name" value="Thioredoxin-like_sf"/>
</dbReference>
<dbReference type="GO" id="GO:0050660">
    <property type="term" value="F:flavin adenine dinucleotide binding"/>
    <property type="evidence" value="ECO:0007669"/>
    <property type="project" value="InterPro"/>
</dbReference>
<evidence type="ECO:0000256" key="2">
    <source>
        <dbReference type="ARBA" id="ARBA00007532"/>
    </source>
</evidence>
<dbReference type="PROSITE" id="PS00194">
    <property type="entry name" value="THIOREDOXIN_1"/>
    <property type="match status" value="1"/>
</dbReference>
<dbReference type="GO" id="GO:0034599">
    <property type="term" value="P:cellular response to oxidative stress"/>
    <property type="evidence" value="ECO:0007669"/>
    <property type="project" value="TreeGrafter"/>
</dbReference>
<dbReference type="Pfam" id="PF07992">
    <property type="entry name" value="Pyr_redox_2"/>
    <property type="match status" value="1"/>
</dbReference>
<dbReference type="FunFam" id="3.30.390.30:FF:000004">
    <property type="entry name" value="Thioredoxin reductase 1, cytoplasmic"/>
    <property type="match status" value="1"/>
</dbReference>
<gene>
    <name evidence="13" type="ORF">TASK_LOCUS700</name>
</gene>
<evidence type="ECO:0000313" key="15">
    <source>
        <dbReference type="WBParaSite" id="TASK_0000069901-mRNA-1"/>
    </source>
</evidence>
<evidence type="ECO:0000256" key="9">
    <source>
        <dbReference type="RuleBase" id="RU003691"/>
    </source>
</evidence>
<dbReference type="InterPro" id="IPR002109">
    <property type="entry name" value="Glutaredoxin"/>
</dbReference>
<dbReference type="InterPro" id="IPR011899">
    <property type="entry name" value="Glutaredoxin_euk/vir"/>
</dbReference>
<comment type="similarity">
    <text evidence="2 9">Belongs to the class-I pyridine nucleotide-disulfide oxidoreductase family.</text>
</comment>
<dbReference type="GO" id="GO:0004362">
    <property type="term" value="F:glutathione-disulfide reductase (NADPH) activity"/>
    <property type="evidence" value="ECO:0007669"/>
    <property type="project" value="TreeGrafter"/>
</dbReference>
<dbReference type="SUPFAM" id="SSF55424">
    <property type="entry name" value="FAD/NAD-linked reductases, dimerisation (C-terminal) domain"/>
    <property type="match status" value="1"/>
</dbReference>
<keyword evidence="4 9" id="KW-0274">FAD</keyword>
<evidence type="ECO:0000313" key="14">
    <source>
        <dbReference type="Proteomes" id="UP000282613"/>
    </source>
</evidence>
<dbReference type="SUPFAM" id="SSF52833">
    <property type="entry name" value="Thioredoxin-like"/>
    <property type="match status" value="1"/>
</dbReference>
<evidence type="ECO:0000256" key="7">
    <source>
        <dbReference type="ARBA" id="ARBA00023157"/>
    </source>
</evidence>
<organism evidence="15">
    <name type="scientific">Taenia asiatica</name>
    <name type="common">Asian tapeworm</name>
    <dbReference type="NCBI Taxonomy" id="60517"/>
    <lineage>
        <taxon>Eukaryota</taxon>
        <taxon>Metazoa</taxon>
        <taxon>Spiralia</taxon>
        <taxon>Lophotrochozoa</taxon>
        <taxon>Platyhelminthes</taxon>
        <taxon>Cestoda</taxon>
        <taxon>Eucestoda</taxon>
        <taxon>Cyclophyllidea</taxon>
        <taxon>Taeniidae</taxon>
        <taxon>Taenia</taxon>
    </lineage>
</organism>
<dbReference type="InterPro" id="IPR017937">
    <property type="entry name" value="Thioredoxin_CS"/>
</dbReference>
<proteinExistence type="inferred from homology"/>
<evidence type="ECO:0000256" key="3">
    <source>
        <dbReference type="ARBA" id="ARBA00022630"/>
    </source>
</evidence>
<feature type="domain" description="FAD/NAD(P)-binding" evidence="12">
    <location>
        <begin position="110"/>
        <end position="473"/>
    </location>
</feature>
<dbReference type="Pfam" id="PF00462">
    <property type="entry name" value="Glutaredoxin"/>
    <property type="match status" value="1"/>
</dbReference>
<dbReference type="OrthoDB" id="5956163at2759"/>
<dbReference type="AlphaFoldDB" id="A0A0R3VTV6"/>
<evidence type="ECO:0000259" key="11">
    <source>
        <dbReference type="Pfam" id="PF02852"/>
    </source>
</evidence>
<dbReference type="NCBIfam" id="TIGR02180">
    <property type="entry name" value="GRX_euk"/>
    <property type="match status" value="1"/>
</dbReference>
<dbReference type="InterPro" id="IPR004099">
    <property type="entry name" value="Pyr_nucl-diS_OxRdtase_dimer"/>
</dbReference>